<organism evidence="3 4">
    <name type="scientific">Periconia digitata</name>
    <dbReference type="NCBI Taxonomy" id="1303443"/>
    <lineage>
        <taxon>Eukaryota</taxon>
        <taxon>Fungi</taxon>
        <taxon>Dikarya</taxon>
        <taxon>Ascomycota</taxon>
        <taxon>Pezizomycotina</taxon>
        <taxon>Dothideomycetes</taxon>
        <taxon>Pleosporomycetidae</taxon>
        <taxon>Pleosporales</taxon>
        <taxon>Massarineae</taxon>
        <taxon>Periconiaceae</taxon>
        <taxon>Periconia</taxon>
    </lineage>
</organism>
<dbReference type="Gene3D" id="3.40.50.10190">
    <property type="entry name" value="BRCT domain"/>
    <property type="match status" value="1"/>
</dbReference>
<dbReference type="EMBL" id="CAOQHR010000003">
    <property type="protein sequence ID" value="CAI6332723.1"/>
    <property type="molecule type" value="Genomic_DNA"/>
</dbReference>
<feature type="region of interest" description="Disordered" evidence="1">
    <location>
        <begin position="381"/>
        <end position="403"/>
    </location>
</feature>
<reference evidence="3" key="1">
    <citation type="submission" date="2023-01" db="EMBL/GenBank/DDBJ databases">
        <authorList>
            <person name="Van Ghelder C."/>
            <person name="Rancurel C."/>
        </authorList>
    </citation>
    <scope>NUCLEOTIDE SEQUENCE</scope>
    <source>
        <strain evidence="3">CNCM I-4278</strain>
    </source>
</reference>
<feature type="compositionally biased region" description="Low complexity" evidence="1">
    <location>
        <begin position="336"/>
        <end position="357"/>
    </location>
</feature>
<protein>
    <recommendedName>
        <fullName evidence="2">BRCT domain-containing protein</fullName>
    </recommendedName>
</protein>
<accession>A0A9W4UAK3</accession>
<dbReference type="InterPro" id="IPR001357">
    <property type="entry name" value="BRCT_dom"/>
</dbReference>
<comment type="caution">
    <text evidence="3">The sequence shown here is derived from an EMBL/GenBank/DDBJ whole genome shotgun (WGS) entry which is preliminary data.</text>
</comment>
<feature type="region of interest" description="Disordered" evidence="1">
    <location>
        <begin position="277"/>
        <end position="309"/>
    </location>
</feature>
<proteinExistence type="predicted"/>
<keyword evidence="4" id="KW-1185">Reference proteome</keyword>
<dbReference type="AlphaFoldDB" id="A0A9W4UAK3"/>
<feature type="region of interest" description="Disordered" evidence="1">
    <location>
        <begin position="321"/>
        <end position="366"/>
    </location>
</feature>
<feature type="domain" description="BRCT" evidence="2">
    <location>
        <begin position="1"/>
        <end position="51"/>
    </location>
</feature>
<sequence>MIVRECVLIVCCATTIVKQAKQLSGVWIVDYNWLEDSLQKRRKLAEKKYTWEVLRKQRRLAKTMKRVGTVSDTKKFRDGCAKALEDTGTDLYHVYTDVTGFSHDLSFTRHNPILNTTAKYDLRLYESNTKPHVYCTFIRYIPPSDALNKASTTINNPQAQTSSESEAARLQALVNSPTQVPNISELPQSPTSDKLYKTVLSPPNSPFDKSFQTFRHAFQDLTLLPWEERSPSGTFPLLPAPIQNAGNGYARNSFSPPLPALEAPLSPSSGAIGSAIAREEHERARREEEVKNQERERMRLANREKARERERLRAKGRAALFNGVNGPPVRTPLGNPPSLARSSSALPPSNRAASLAAGEERYGRGASMGASSWTPMAYGAGSRSPGAAGGLMRPPDGLAPRLNPAVFTQFPKVGKRTTKFWDER</sequence>
<evidence type="ECO:0000313" key="4">
    <source>
        <dbReference type="Proteomes" id="UP001152607"/>
    </source>
</evidence>
<gene>
    <name evidence="3" type="ORF">PDIGIT_LOCUS5753</name>
</gene>
<evidence type="ECO:0000259" key="2">
    <source>
        <dbReference type="PROSITE" id="PS50172"/>
    </source>
</evidence>
<dbReference type="SUPFAM" id="SSF52113">
    <property type="entry name" value="BRCT domain"/>
    <property type="match status" value="1"/>
</dbReference>
<name>A0A9W4UAK3_9PLEO</name>
<evidence type="ECO:0000313" key="3">
    <source>
        <dbReference type="EMBL" id="CAI6332723.1"/>
    </source>
</evidence>
<dbReference type="PROSITE" id="PS50172">
    <property type="entry name" value="BRCT"/>
    <property type="match status" value="1"/>
</dbReference>
<dbReference type="Proteomes" id="UP001152607">
    <property type="component" value="Unassembled WGS sequence"/>
</dbReference>
<dbReference type="InterPro" id="IPR036420">
    <property type="entry name" value="BRCT_dom_sf"/>
</dbReference>
<evidence type="ECO:0000256" key="1">
    <source>
        <dbReference type="SAM" id="MobiDB-lite"/>
    </source>
</evidence>
<dbReference type="OrthoDB" id="342264at2759"/>